<dbReference type="GO" id="GO:0016730">
    <property type="term" value="F:oxidoreductase activity, acting on iron-sulfur proteins as donors"/>
    <property type="evidence" value="ECO:0007669"/>
    <property type="project" value="InterPro"/>
</dbReference>
<gene>
    <name evidence="1" type="ORF">FVE85_8644</name>
</gene>
<proteinExistence type="predicted"/>
<evidence type="ECO:0000313" key="1">
    <source>
        <dbReference type="EMBL" id="KAA8493199.1"/>
    </source>
</evidence>
<protein>
    <submittedName>
        <fullName evidence="1">PGR5-like protein 1A, chloroplastic</fullName>
    </submittedName>
</protein>
<dbReference type="InterPro" id="IPR039987">
    <property type="entry name" value="PGRL1"/>
</dbReference>
<organism evidence="1 2">
    <name type="scientific">Porphyridium purpureum</name>
    <name type="common">Red alga</name>
    <name type="synonym">Porphyridium cruentum</name>
    <dbReference type="NCBI Taxonomy" id="35688"/>
    <lineage>
        <taxon>Eukaryota</taxon>
        <taxon>Rhodophyta</taxon>
        <taxon>Bangiophyceae</taxon>
        <taxon>Porphyridiales</taxon>
        <taxon>Porphyridiaceae</taxon>
        <taxon>Porphyridium</taxon>
    </lineage>
</organism>
<evidence type="ECO:0000313" key="2">
    <source>
        <dbReference type="Proteomes" id="UP000324585"/>
    </source>
</evidence>
<dbReference type="PANTHER" id="PTHR31032:SF1">
    <property type="entry name" value="PGR5-LIKE PROTEIN 1B, CHLOROPLASTIC"/>
    <property type="match status" value="1"/>
</dbReference>
<name>A0A5J4YP40_PORPP</name>
<reference evidence="2" key="1">
    <citation type="journal article" date="2019" name="Nat. Commun.">
        <title>Expansion of phycobilisome linker gene families in mesophilic red algae.</title>
        <authorList>
            <person name="Lee J."/>
            <person name="Kim D."/>
            <person name="Bhattacharya D."/>
            <person name="Yoon H.S."/>
        </authorList>
    </citation>
    <scope>NUCLEOTIDE SEQUENCE [LARGE SCALE GENOMIC DNA]</scope>
    <source>
        <strain evidence="2">CCMP 1328</strain>
    </source>
</reference>
<dbReference type="AlphaFoldDB" id="A0A5J4YP40"/>
<accession>A0A5J4YP40</accession>
<dbReference type="GO" id="GO:0009535">
    <property type="term" value="C:chloroplast thylakoid membrane"/>
    <property type="evidence" value="ECO:0007669"/>
    <property type="project" value="InterPro"/>
</dbReference>
<sequence length="307" mass="33825">MAFVGGAGVWAAAAAGRGVGGARVCALSRDGAERRARHAPVRHRVSRVSMARTETAQDTPVKLIEGEDGEMQWENKGRVIKPSLAEKENMFVDALYSFYAGKPLMSNDDFDALKEDLSWQGSQTVTLSRDELTLLAAVRSYSEGTPIMNDKEFDELKDRLRKQGSKAAIQVEPKCSIIQQACWSDCVEDNTRKTVLYLPGTGIGALIWAVVAFEFTPLRDESPLISLLVGMPFILLIGRILTETILPDPLILQGKCPNCASDQHVYFGTIATVEGYTDMAEVVCTNCSSKLTLDRAQRRFRLDMSKK</sequence>
<dbReference type="OMA" id="TWFIVLP"/>
<dbReference type="OrthoDB" id="38589at2759"/>
<dbReference type="GO" id="GO:0009773">
    <property type="term" value="P:photosynthetic electron transport in photosystem I"/>
    <property type="evidence" value="ECO:0007669"/>
    <property type="project" value="InterPro"/>
</dbReference>
<dbReference type="Proteomes" id="UP000324585">
    <property type="component" value="Unassembled WGS sequence"/>
</dbReference>
<comment type="caution">
    <text evidence="1">The sequence shown here is derived from an EMBL/GenBank/DDBJ whole genome shotgun (WGS) entry which is preliminary data.</text>
</comment>
<dbReference type="EMBL" id="VRMN01000007">
    <property type="protein sequence ID" value="KAA8493199.1"/>
    <property type="molecule type" value="Genomic_DNA"/>
</dbReference>
<keyword evidence="2" id="KW-1185">Reference proteome</keyword>
<dbReference type="PANTHER" id="PTHR31032">
    <property type="entry name" value="PGR5-LIKE PROTEIN 1B, CHLOROPLASTIC"/>
    <property type="match status" value="1"/>
</dbReference>